<comment type="caution">
    <text evidence="8">The sequence shown here is derived from an EMBL/GenBank/DDBJ whole genome shotgun (WGS) entry which is preliminary data.</text>
</comment>
<dbReference type="GO" id="GO:0005509">
    <property type="term" value="F:calcium ion binding"/>
    <property type="evidence" value="ECO:0007669"/>
    <property type="project" value="InterPro"/>
</dbReference>
<dbReference type="GO" id="GO:0006897">
    <property type="term" value="P:endocytosis"/>
    <property type="evidence" value="ECO:0007669"/>
    <property type="project" value="TreeGrafter"/>
</dbReference>
<feature type="compositionally biased region" description="Polar residues" evidence="4">
    <location>
        <begin position="861"/>
        <end position="874"/>
    </location>
</feature>
<feature type="region of interest" description="Disordered" evidence="4">
    <location>
        <begin position="1123"/>
        <end position="1198"/>
    </location>
</feature>
<organism evidence="8 9">
    <name type="scientific">Geotrichum candidum</name>
    <name type="common">Oospora lactis</name>
    <name type="synonym">Dipodascus geotrichum</name>
    <dbReference type="NCBI Taxonomy" id="1173061"/>
    <lineage>
        <taxon>Eukaryota</taxon>
        <taxon>Fungi</taxon>
        <taxon>Dikarya</taxon>
        <taxon>Ascomycota</taxon>
        <taxon>Saccharomycotina</taxon>
        <taxon>Dipodascomycetes</taxon>
        <taxon>Dipodascales</taxon>
        <taxon>Dipodascaceae</taxon>
        <taxon>Geotrichum</taxon>
    </lineage>
</organism>
<feature type="compositionally biased region" description="Low complexity" evidence="4">
    <location>
        <begin position="670"/>
        <end position="690"/>
    </location>
</feature>
<dbReference type="PANTHER" id="PTHR11216:SF170">
    <property type="entry name" value="DYNAMIN ASSOCIATED PROTEIN 160, ISOFORM D"/>
    <property type="match status" value="1"/>
</dbReference>
<feature type="compositionally biased region" description="Polar residues" evidence="4">
    <location>
        <begin position="785"/>
        <end position="797"/>
    </location>
</feature>
<evidence type="ECO:0000259" key="5">
    <source>
        <dbReference type="PROSITE" id="PS50030"/>
    </source>
</evidence>
<keyword evidence="2 3" id="KW-0175">Coiled coil</keyword>
<dbReference type="SMART" id="SM00054">
    <property type="entry name" value="EFh"/>
    <property type="match status" value="4"/>
</dbReference>
<dbReference type="PROSITE" id="PS50222">
    <property type="entry name" value="EF_HAND_2"/>
    <property type="match status" value="2"/>
</dbReference>
<feature type="region of interest" description="Disordered" evidence="4">
    <location>
        <begin position="1224"/>
        <end position="1248"/>
    </location>
</feature>
<feature type="compositionally biased region" description="Polar residues" evidence="4">
    <location>
        <begin position="990"/>
        <end position="1003"/>
    </location>
</feature>
<dbReference type="InterPro" id="IPR015940">
    <property type="entry name" value="UBA"/>
</dbReference>
<dbReference type="SUPFAM" id="SSF46934">
    <property type="entry name" value="UBA-like"/>
    <property type="match status" value="1"/>
</dbReference>
<dbReference type="SMART" id="SM00027">
    <property type="entry name" value="EH"/>
    <property type="match status" value="3"/>
</dbReference>
<dbReference type="InterPro" id="IPR000261">
    <property type="entry name" value="EH_dom"/>
</dbReference>
<feature type="region of interest" description="Disordered" evidence="4">
    <location>
        <begin position="371"/>
        <end position="485"/>
    </location>
</feature>
<feature type="domain" description="EF-hand" evidence="7">
    <location>
        <begin position="287"/>
        <end position="322"/>
    </location>
</feature>
<feature type="compositionally biased region" description="Low complexity" evidence="4">
    <location>
        <begin position="388"/>
        <end position="405"/>
    </location>
</feature>
<dbReference type="InterPro" id="IPR009060">
    <property type="entry name" value="UBA-like_sf"/>
</dbReference>
<dbReference type="EMBL" id="CCBN010000018">
    <property type="protein sequence ID" value="CDO56985.1"/>
    <property type="molecule type" value="Genomic_DNA"/>
</dbReference>
<dbReference type="PROSITE" id="PS50031">
    <property type="entry name" value="EH"/>
    <property type="match status" value="3"/>
</dbReference>
<feature type="compositionally biased region" description="Polar residues" evidence="4">
    <location>
        <begin position="433"/>
        <end position="445"/>
    </location>
</feature>
<feature type="compositionally biased region" description="Low complexity" evidence="4">
    <location>
        <begin position="1229"/>
        <end position="1247"/>
    </location>
</feature>
<name>A0A0J9XJ12_GEOCN</name>
<protein>
    <submittedName>
        <fullName evidence="8">Similar to Saccharomyces cerevisiae YBL047C EDE1 Endocytic protein involved in a network of interactions with other endocytic proteins</fullName>
    </submittedName>
</protein>
<dbReference type="GO" id="GO:0016197">
    <property type="term" value="P:endosomal transport"/>
    <property type="evidence" value="ECO:0007669"/>
    <property type="project" value="TreeGrafter"/>
</dbReference>
<dbReference type="Gene3D" id="1.10.8.10">
    <property type="entry name" value="DNA helicase RuvA subunit, C-terminal domain"/>
    <property type="match status" value="1"/>
</dbReference>
<dbReference type="SMART" id="SM00165">
    <property type="entry name" value="UBA"/>
    <property type="match status" value="1"/>
</dbReference>
<gene>
    <name evidence="8" type="ORF">BN980_GECA18s00516g</name>
</gene>
<feature type="region of interest" description="Disordered" evidence="4">
    <location>
        <begin position="223"/>
        <end position="257"/>
    </location>
</feature>
<evidence type="ECO:0000256" key="2">
    <source>
        <dbReference type="ARBA" id="ARBA00023054"/>
    </source>
</evidence>
<dbReference type="OrthoDB" id="524326at2759"/>
<keyword evidence="1" id="KW-0106">Calcium</keyword>
<dbReference type="Proteomes" id="UP000242525">
    <property type="component" value="Unassembled WGS sequence"/>
</dbReference>
<feature type="compositionally biased region" description="Polar residues" evidence="4">
    <location>
        <begin position="733"/>
        <end position="778"/>
    </location>
</feature>
<dbReference type="GO" id="GO:0005886">
    <property type="term" value="C:plasma membrane"/>
    <property type="evidence" value="ECO:0007669"/>
    <property type="project" value="TreeGrafter"/>
</dbReference>
<sequence>MSSNSGLFSPSAPVIRLSPEEKQLYGQLFRQADPEGTQVVTGDAALQLFVKSGLSQAILGEIWQLADPEDKGFLDQAAFSVALRIIGHVQKGQRPAANLADIPGPLPVFEGFKPPVNPTSTGQSGALPPISPADKTTYVDLFNRNAPSGLLDGGDARNIFLKSGLSTEALIQVWNLCDTQKRGQLDQTEFVLAMHLLRSLITHTIRQLPSVLPPNTLELIRSARGSARVSSTTSNASVPRYNQPPPLSPADQRPINHQYTGSSQHLQVRQQAQPQLTGQQEWIITPQDRAKFESIFSNLDKSKTGIIGAEEVVPFLTTSNLSEDALAQVWDLADVHNTGKFSKDEFSIAMYLVQQQLLGKTLPATLPASLYPRSKETAPPTVIPKPPANSSLNDLLSLGDALGPSPQTPPVPTPQPEKTLQSHLTGTRAPFVPTSSFGQSISQKPESPAPVQVSSATGVPLSAPVPQLSQQSSQLLNDPDYSNKLTTLSTENANLTNQVNSMSTQANQASQKREQAEGELARLLATKADLQSRLASLRSEYDSQLKKSNETQELLHSTKKETEKLTSEYSILEASYHAVKSQCQELSNQLVADQQKNADLKDKIRFLNEETAGLKQTLEKLQKEAKQQSGFVAINKKQFSFAESERDKLQSQISQTQESIAREAPAPGISESSSPLPSFSSVGSPSQIPSVASPMSSTNPFLSAFSQPVNQPVTFNETAAPFNANFEDRFNQLGISSPTTTTDPARSSTHNTVDTPNSSPPSSDFQYNPNNAPISSFNLPLGRPESTTSSVQNNPSMSVRGDIDISRPDSPEMTVSSEPVSGALPSEELAERSTNFSISQLPIPPDNLNPINDQTLRQAPTLGQDSNLNSSSESFEVVPRNTEDPSAHSSSLNDHVSPSTESVETAKNVIGSTGSEAPNVSTSASQALSADNESSTPQDTRTQLDSTHDSVKSSDSNPWPAAPKAAGEFPPIKELEYDDDSSSSDDEATNTHASNSAGLSNPVSVAAVPSGQGTPVPSFMGSTKESDPFDAAFDGLEEAKEEKAAIHTFSNSPFAINSNASPASPFPATSQASFGSPAIPASSAQATPAPMSEPNSKKADPFDAAFDKLEPAMEENASVNAFSNSPFAVGGRAPSVSSQPIGASQSAVSSPQPAHGFSFGTVEGNGATSSSNKPSPFDSFLTDAPTSQTPVPPVNKDEWDSIFAGFGNENASKPAVSANDISNAFGAVSSGQQQPQQPPASSTPNSQAVESLVKMGFDRVKALDALEKSNFNVEDASNYLLDH</sequence>
<dbReference type="InterPro" id="IPR002048">
    <property type="entry name" value="EF_hand_dom"/>
</dbReference>
<dbReference type="PANTHER" id="PTHR11216">
    <property type="entry name" value="EH DOMAIN"/>
    <property type="match status" value="1"/>
</dbReference>
<evidence type="ECO:0000313" key="9">
    <source>
        <dbReference type="Proteomes" id="UP000242525"/>
    </source>
</evidence>
<feature type="compositionally biased region" description="Acidic residues" evidence="4">
    <location>
        <begin position="976"/>
        <end position="988"/>
    </location>
</feature>
<feature type="compositionally biased region" description="Polar residues" evidence="4">
    <location>
        <begin position="887"/>
        <end position="945"/>
    </location>
</feature>
<feature type="compositionally biased region" description="Pro residues" evidence="4">
    <location>
        <begin position="406"/>
        <end position="415"/>
    </location>
</feature>
<dbReference type="GO" id="GO:0005737">
    <property type="term" value="C:cytoplasm"/>
    <property type="evidence" value="ECO:0007669"/>
    <property type="project" value="TreeGrafter"/>
</dbReference>
<evidence type="ECO:0000256" key="3">
    <source>
        <dbReference type="SAM" id="Coils"/>
    </source>
</evidence>
<feature type="compositionally biased region" description="Polar residues" evidence="4">
    <location>
        <begin position="650"/>
        <end position="659"/>
    </location>
</feature>
<dbReference type="STRING" id="1173061.A0A0J9XJ12"/>
<feature type="domain" description="EH" evidence="6">
    <location>
        <begin position="21"/>
        <end position="107"/>
    </location>
</feature>
<feature type="compositionally biased region" description="Low complexity" evidence="4">
    <location>
        <begin position="460"/>
        <end position="479"/>
    </location>
</feature>
<proteinExistence type="predicted"/>
<evidence type="ECO:0000313" key="8">
    <source>
        <dbReference type="EMBL" id="CDO56985.1"/>
    </source>
</evidence>
<evidence type="ECO:0000256" key="1">
    <source>
        <dbReference type="ARBA" id="ARBA00022837"/>
    </source>
</evidence>
<feature type="compositionally biased region" description="Low complexity" evidence="4">
    <location>
        <begin position="1143"/>
        <end position="1154"/>
    </location>
</feature>
<dbReference type="Pfam" id="PF00627">
    <property type="entry name" value="UBA"/>
    <property type="match status" value="1"/>
</dbReference>
<keyword evidence="9" id="KW-1185">Reference proteome</keyword>
<dbReference type="Gene3D" id="1.10.238.10">
    <property type="entry name" value="EF-hand"/>
    <property type="match status" value="3"/>
</dbReference>
<feature type="compositionally biased region" description="Polar residues" evidence="4">
    <location>
        <begin position="1053"/>
        <end position="1074"/>
    </location>
</feature>
<feature type="compositionally biased region" description="Polar residues" evidence="4">
    <location>
        <begin position="228"/>
        <end position="237"/>
    </location>
</feature>
<feature type="compositionally biased region" description="Basic and acidic residues" evidence="4">
    <location>
        <begin position="801"/>
        <end position="810"/>
    </location>
</feature>
<dbReference type="InterPro" id="IPR018247">
    <property type="entry name" value="EF_Hand_1_Ca_BS"/>
</dbReference>
<feature type="compositionally biased region" description="Basic and acidic residues" evidence="4">
    <location>
        <begin position="1095"/>
        <end position="1111"/>
    </location>
</feature>
<feature type="coiled-coil region" evidence="3">
    <location>
        <begin position="492"/>
        <end position="547"/>
    </location>
</feature>
<feature type="region of interest" description="Disordered" evidence="4">
    <location>
        <begin position="733"/>
        <end position="833"/>
    </location>
</feature>
<feature type="region of interest" description="Disordered" evidence="4">
    <location>
        <begin position="861"/>
        <end position="1030"/>
    </location>
</feature>
<dbReference type="Pfam" id="PF12763">
    <property type="entry name" value="EH"/>
    <property type="match status" value="3"/>
</dbReference>
<feature type="region of interest" description="Disordered" evidence="4">
    <location>
        <begin position="645"/>
        <end position="696"/>
    </location>
</feature>
<feature type="compositionally biased region" description="Polar residues" evidence="4">
    <location>
        <begin position="1011"/>
        <end position="1023"/>
    </location>
</feature>
<accession>A0A0J9XJ12</accession>
<evidence type="ECO:0000259" key="6">
    <source>
        <dbReference type="PROSITE" id="PS50031"/>
    </source>
</evidence>
<dbReference type="PROSITE" id="PS00018">
    <property type="entry name" value="EF_HAND_1"/>
    <property type="match status" value="1"/>
</dbReference>
<reference evidence="8" key="1">
    <citation type="submission" date="2014-03" db="EMBL/GenBank/DDBJ databases">
        <authorList>
            <person name="Casaregola S."/>
        </authorList>
    </citation>
    <scope>NUCLEOTIDE SEQUENCE [LARGE SCALE GENOMIC DNA]</scope>
    <source>
        <strain evidence="8">CLIB 918</strain>
    </source>
</reference>
<dbReference type="SUPFAM" id="SSF47473">
    <property type="entry name" value="EF-hand"/>
    <property type="match status" value="3"/>
</dbReference>
<evidence type="ECO:0000256" key="4">
    <source>
        <dbReference type="SAM" id="MobiDB-lite"/>
    </source>
</evidence>
<feature type="domain" description="EH" evidence="6">
    <location>
        <begin position="134"/>
        <end position="223"/>
    </location>
</feature>
<feature type="domain" description="EF-hand" evidence="7">
    <location>
        <begin position="165"/>
        <end position="200"/>
    </location>
</feature>
<dbReference type="InterPro" id="IPR011992">
    <property type="entry name" value="EF-hand-dom_pair"/>
</dbReference>
<feature type="domain" description="EH" evidence="6">
    <location>
        <begin position="288"/>
        <end position="377"/>
    </location>
</feature>
<evidence type="ECO:0000259" key="7">
    <source>
        <dbReference type="PROSITE" id="PS50222"/>
    </source>
</evidence>
<feature type="domain" description="UBA" evidence="5">
    <location>
        <begin position="1243"/>
        <end position="1283"/>
    </location>
</feature>
<dbReference type="PROSITE" id="PS50030">
    <property type="entry name" value="UBA"/>
    <property type="match status" value="1"/>
</dbReference>
<dbReference type="CDD" id="cd00052">
    <property type="entry name" value="EH"/>
    <property type="match status" value="3"/>
</dbReference>
<feature type="region of interest" description="Disordered" evidence="4">
    <location>
        <begin position="1053"/>
        <end position="1111"/>
    </location>
</feature>